<evidence type="ECO:0000256" key="1">
    <source>
        <dbReference type="SAM" id="MobiDB-lite"/>
    </source>
</evidence>
<organism evidence="2 3">
    <name type="scientific">Halosegnis rubeus</name>
    <dbReference type="NCBI Taxonomy" id="2212850"/>
    <lineage>
        <taxon>Archaea</taxon>
        <taxon>Methanobacteriati</taxon>
        <taxon>Methanobacteriota</taxon>
        <taxon>Stenosarchaea group</taxon>
        <taxon>Halobacteria</taxon>
        <taxon>Halobacteriales</taxon>
        <taxon>Natronomonadaceae</taxon>
        <taxon>Halosegnis</taxon>
    </lineage>
</organism>
<sequence length="103" mass="11310">MSTHETTRQSSDAPSDQPHISSQRNGVRPAFFLLGRSGDRDLVASTRTNTIYAVAGTEVAHRYVFGSGDLSLDEFMAAYDDAHGWDERYYGCLSGMVSRAMDA</sequence>
<reference evidence="2 3" key="1">
    <citation type="submission" date="2019-10" db="EMBL/GenBank/DDBJ databases">
        <title>Unraveling microbial dark matter from salterns through culturing: the case of the genus Halosegnis.</title>
        <authorList>
            <person name="Duran-Viseras A."/>
            <person name="Andrei A.-S."/>
            <person name="Vera-Gargallo B."/>
            <person name="Ghai R."/>
            <person name="Sanchez-Porro C."/>
            <person name="Ventosa A."/>
        </authorList>
    </citation>
    <scope>NUCLEOTIDE SEQUENCE [LARGE SCALE GENOMIC DNA]</scope>
    <source>
        <strain evidence="2 3">F19-13</strain>
    </source>
</reference>
<protein>
    <submittedName>
        <fullName evidence="2">Uncharacterized protein</fullName>
    </submittedName>
</protein>
<dbReference type="RefSeq" id="WP_152156159.1">
    <property type="nucleotide sequence ID" value="NZ_QMDY01000003.1"/>
</dbReference>
<dbReference type="Proteomes" id="UP000326207">
    <property type="component" value="Unassembled WGS sequence"/>
</dbReference>
<name>A0A5N5UJ42_9EURY</name>
<evidence type="ECO:0000313" key="3">
    <source>
        <dbReference type="Proteomes" id="UP000326207"/>
    </source>
</evidence>
<proteinExistence type="predicted"/>
<feature type="compositionally biased region" description="Polar residues" evidence="1">
    <location>
        <begin position="1"/>
        <end position="25"/>
    </location>
</feature>
<dbReference type="AlphaFoldDB" id="A0A5N5UJ42"/>
<comment type="caution">
    <text evidence="2">The sequence shown here is derived from an EMBL/GenBank/DDBJ whole genome shotgun (WGS) entry which is preliminary data.</text>
</comment>
<evidence type="ECO:0000313" key="2">
    <source>
        <dbReference type="EMBL" id="KAB7518779.1"/>
    </source>
</evidence>
<feature type="region of interest" description="Disordered" evidence="1">
    <location>
        <begin position="1"/>
        <end position="26"/>
    </location>
</feature>
<accession>A0A5N5UJ42</accession>
<gene>
    <name evidence="2" type="ORF">DP108_06320</name>
</gene>
<dbReference type="EMBL" id="QMDY01000003">
    <property type="protein sequence ID" value="KAB7518779.1"/>
    <property type="molecule type" value="Genomic_DNA"/>
</dbReference>